<evidence type="ECO:0000313" key="4">
    <source>
        <dbReference type="EMBL" id="GEU28985.1"/>
    </source>
</evidence>
<keyword evidence="1" id="KW-0479">Metal-binding</keyword>
<organism evidence="4">
    <name type="scientific">Tanacetum cinerariifolium</name>
    <name type="common">Dalmatian daisy</name>
    <name type="synonym">Chrysanthemum cinerariifolium</name>
    <dbReference type="NCBI Taxonomy" id="118510"/>
    <lineage>
        <taxon>Eukaryota</taxon>
        <taxon>Viridiplantae</taxon>
        <taxon>Streptophyta</taxon>
        <taxon>Embryophyta</taxon>
        <taxon>Tracheophyta</taxon>
        <taxon>Spermatophyta</taxon>
        <taxon>Magnoliopsida</taxon>
        <taxon>eudicotyledons</taxon>
        <taxon>Gunneridae</taxon>
        <taxon>Pentapetalae</taxon>
        <taxon>asterids</taxon>
        <taxon>campanulids</taxon>
        <taxon>Asterales</taxon>
        <taxon>Asteraceae</taxon>
        <taxon>Asteroideae</taxon>
        <taxon>Anthemideae</taxon>
        <taxon>Anthemidinae</taxon>
        <taxon>Tanacetum</taxon>
    </lineage>
</organism>
<keyword evidence="1" id="KW-0862">Zinc</keyword>
<dbReference type="InterPro" id="IPR000477">
    <property type="entry name" value="RT_dom"/>
</dbReference>
<gene>
    <name evidence="4" type="ORF">Tci_000963</name>
</gene>
<dbReference type="Pfam" id="PF14223">
    <property type="entry name" value="Retrotran_gag_2"/>
    <property type="match status" value="1"/>
</dbReference>
<dbReference type="InterPro" id="IPR000571">
    <property type="entry name" value="Znf_CCCH"/>
</dbReference>
<dbReference type="InterPro" id="IPR043128">
    <property type="entry name" value="Rev_trsase/Diguanyl_cyclase"/>
</dbReference>
<comment type="caution">
    <text evidence="4">The sequence shown here is derived from an EMBL/GenBank/DDBJ whole genome shotgun (WGS) entry which is preliminary data.</text>
</comment>
<feature type="domain" description="C3H1-type" evidence="3">
    <location>
        <begin position="161"/>
        <end position="188"/>
    </location>
</feature>
<dbReference type="CDD" id="cd01647">
    <property type="entry name" value="RT_LTR"/>
    <property type="match status" value="1"/>
</dbReference>
<feature type="region of interest" description="Disordered" evidence="2">
    <location>
        <begin position="186"/>
        <end position="223"/>
    </location>
</feature>
<feature type="zinc finger region" description="C3H1-type" evidence="1">
    <location>
        <begin position="161"/>
        <end position="188"/>
    </location>
</feature>
<proteinExistence type="predicted"/>
<dbReference type="AlphaFoldDB" id="A0A699GLN7"/>
<dbReference type="Pfam" id="PF08284">
    <property type="entry name" value="RVP_2"/>
    <property type="match status" value="1"/>
</dbReference>
<keyword evidence="4" id="KW-0548">Nucleotidyltransferase</keyword>
<evidence type="ECO:0000256" key="2">
    <source>
        <dbReference type="SAM" id="MobiDB-lite"/>
    </source>
</evidence>
<dbReference type="Gene3D" id="3.30.1370.210">
    <property type="match status" value="1"/>
</dbReference>
<feature type="compositionally biased region" description="Polar residues" evidence="2">
    <location>
        <begin position="196"/>
        <end position="219"/>
    </location>
</feature>
<keyword evidence="1" id="KW-0863">Zinc-finger</keyword>
<dbReference type="InterPro" id="IPR043502">
    <property type="entry name" value="DNA/RNA_pol_sf"/>
</dbReference>
<dbReference type="PANTHER" id="PTHR24559:SF427">
    <property type="entry name" value="RNA-DIRECTED DNA POLYMERASE"/>
    <property type="match status" value="1"/>
</dbReference>
<dbReference type="EMBL" id="BKCJ010000035">
    <property type="protein sequence ID" value="GEU28985.1"/>
    <property type="molecule type" value="Genomic_DNA"/>
</dbReference>
<evidence type="ECO:0000259" key="3">
    <source>
        <dbReference type="PROSITE" id="PS50103"/>
    </source>
</evidence>
<dbReference type="GO" id="GO:0008270">
    <property type="term" value="F:zinc ion binding"/>
    <property type="evidence" value="ECO:0007669"/>
    <property type="project" value="UniProtKB-KW"/>
</dbReference>
<sequence length="627" mass="71087">MWMYVTISPKLVEMVVDDDTSAHGVWKRHKDLFHNNKDSRVTQLDNEIRNMTIGSSSVTDFFQDIKSKADRLANLDSPVKDISLVTYAVNGIRSKYPDVARIIRLREKARTFDELRSMMLLEENDMSHPSVSPSLLHNTSSSRMVLVACTTPSDKANTMSTSGFDVYRKFQRGSCSYGTRCKFVHDANDLRPRPPNSSSTTQGRVQSNSVNRTSQTVPNIASKYTVPNTPSNFGQYYVAQYPQSMYLAQPTHMRYVYFNAGLSYMQPTHHMTIPAHQTHTSAHPIAFGPTGPFQQAQFEGSIPMAQAGPPSPTTPIVASQAFQTMSLQQPNWNMDTGKSSHLAENTCKHNRLPFYSSESNVASVFDIIHSDLWTSPISSESEIGSLDVIIGMDWLSKYHVVIVCGEKFVRIPFGNEILIVRGDRSNNEHGSRLNIISCTKTQKYLLKGCHVFLAHVTAKKSQDKSEEKRLEDVPIVRDFPEVFPEDLPGIPPTRQVEFQIDLILGAAPVARAPYRLALSKMKELSDQLQELFDKGFIRPSFLPWGAPVLFVKKNDGSFWMCIDYRELNKLTMKNRYPLPKIDDLLDQLEGSSIYSKIDMRSGYHQQRVHEEDISKIAFRTRYGHYEF</sequence>
<keyword evidence="4" id="KW-0808">Transferase</keyword>
<reference evidence="4" key="1">
    <citation type="journal article" date="2019" name="Sci. Rep.">
        <title>Draft genome of Tanacetum cinerariifolium, the natural source of mosquito coil.</title>
        <authorList>
            <person name="Yamashiro T."/>
            <person name="Shiraishi A."/>
            <person name="Satake H."/>
            <person name="Nakayama K."/>
        </authorList>
    </citation>
    <scope>NUCLEOTIDE SEQUENCE</scope>
</reference>
<name>A0A699GLN7_TANCI</name>
<dbReference type="SUPFAM" id="SSF56672">
    <property type="entry name" value="DNA/RNA polymerases"/>
    <property type="match status" value="1"/>
</dbReference>
<dbReference type="Pfam" id="PF00078">
    <property type="entry name" value="RVT_1"/>
    <property type="match status" value="1"/>
</dbReference>
<dbReference type="Gene3D" id="3.30.70.270">
    <property type="match status" value="1"/>
</dbReference>
<dbReference type="Gene3D" id="3.10.10.10">
    <property type="entry name" value="HIV Type 1 Reverse Transcriptase, subunit A, domain 1"/>
    <property type="match status" value="1"/>
</dbReference>
<dbReference type="Pfam" id="PF00642">
    <property type="entry name" value="zf-CCCH"/>
    <property type="match status" value="1"/>
</dbReference>
<dbReference type="GO" id="GO:0003964">
    <property type="term" value="F:RNA-directed DNA polymerase activity"/>
    <property type="evidence" value="ECO:0007669"/>
    <property type="project" value="UniProtKB-KW"/>
</dbReference>
<keyword evidence="4" id="KW-0695">RNA-directed DNA polymerase</keyword>
<accession>A0A699GLN7</accession>
<evidence type="ECO:0000256" key="1">
    <source>
        <dbReference type="PROSITE-ProRule" id="PRU00723"/>
    </source>
</evidence>
<dbReference type="InterPro" id="IPR053134">
    <property type="entry name" value="RNA-dir_DNA_polymerase"/>
</dbReference>
<dbReference type="PROSITE" id="PS50103">
    <property type="entry name" value="ZF_C3H1"/>
    <property type="match status" value="1"/>
</dbReference>
<dbReference type="PANTHER" id="PTHR24559">
    <property type="entry name" value="TRANSPOSON TY3-I GAG-POL POLYPROTEIN"/>
    <property type="match status" value="1"/>
</dbReference>
<protein>
    <submittedName>
        <fullName evidence="4">Putative reverse transcriptase domain-containing protein</fullName>
    </submittedName>
</protein>